<dbReference type="InterPro" id="IPR008266">
    <property type="entry name" value="Tyr_kinase_AS"/>
</dbReference>
<keyword evidence="6" id="KW-0808">Transferase</keyword>
<feature type="domain" description="Fungal-type protein kinase" evidence="5">
    <location>
        <begin position="268"/>
        <end position="680"/>
    </location>
</feature>
<protein>
    <recommendedName>
        <fullName evidence="1">non-specific serine/threonine protein kinase</fullName>
        <ecNumber evidence="1">2.7.11.1</ecNumber>
    </recommendedName>
</protein>
<comment type="catalytic activity">
    <reaction evidence="2">
        <text>L-threonyl-[protein] + ATP = O-phospho-L-threonyl-[protein] + ADP + H(+)</text>
        <dbReference type="Rhea" id="RHEA:46608"/>
        <dbReference type="Rhea" id="RHEA-COMP:11060"/>
        <dbReference type="Rhea" id="RHEA-COMP:11605"/>
        <dbReference type="ChEBI" id="CHEBI:15378"/>
        <dbReference type="ChEBI" id="CHEBI:30013"/>
        <dbReference type="ChEBI" id="CHEBI:30616"/>
        <dbReference type="ChEBI" id="CHEBI:61977"/>
        <dbReference type="ChEBI" id="CHEBI:456216"/>
        <dbReference type="EC" id="2.7.11.1"/>
    </reaction>
</comment>
<reference evidence="6" key="1">
    <citation type="submission" date="2022-07" db="EMBL/GenBank/DDBJ databases">
        <title>Fungi with potential for degradation of polypropylene.</title>
        <authorList>
            <person name="Gostincar C."/>
        </authorList>
    </citation>
    <scope>NUCLEOTIDE SEQUENCE</scope>
    <source>
        <strain evidence="6">EXF-13308</strain>
    </source>
</reference>
<organism evidence="6 7">
    <name type="scientific">Pleurostoma richardsiae</name>
    <dbReference type="NCBI Taxonomy" id="41990"/>
    <lineage>
        <taxon>Eukaryota</taxon>
        <taxon>Fungi</taxon>
        <taxon>Dikarya</taxon>
        <taxon>Ascomycota</taxon>
        <taxon>Pezizomycotina</taxon>
        <taxon>Sordariomycetes</taxon>
        <taxon>Sordariomycetidae</taxon>
        <taxon>Calosphaeriales</taxon>
        <taxon>Pleurostomataceae</taxon>
        <taxon>Pleurostoma</taxon>
    </lineage>
</organism>
<dbReference type="InterPro" id="IPR040976">
    <property type="entry name" value="Pkinase_fungal"/>
</dbReference>
<dbReference type="Gene3D" id="1.10.510.10">
    <property type="entry name" value="Transferase(Phosphotransferase) domain 1"/>
    <property type="match status" value="1"/>
</dbReference>
<evidence type="ECO:0000256" key="2">
    <source>
        <dbReference type="ARBA" id="ARBA00047899"/>
    </source>
</evidence>
<dbReference type="PANTHER" id="PTHR38248:SF2">
    <property type="entry name" value="FUNK1 11"/>
    <property type="match status" value="1"/>
</dbReference>
<feature type="compositionally biased region" description="Polar residues" evidence="4">
    <location>
        <begin position="542"/>
        <end position="557"/>
    </location>
</feature>
<evidence type="ECO:0000313" key="7">
    <source>
        <dbReference type="Proteomes" id="UP001174694"/>
    </source>
</evidence>
<evidence type="ECO:0000313" key="6">
    <source>
        <dbReference type="EMBL" id="KAJ9129689.1"/>
    </source>
</evidence>
<dbReference type="SUPFAM" id="SSF56112">
    <property type="entry name" value="Protein kinase-like (PK-like)"/>
    <property type="match status" value="1"/>
</dbReference>
<dbReference type="Proteomes" id="UP001174694">
    <property type="component" value="Unassembled WGS sequence"/>
</dbReference>
<keyword evidence="6" id="KW-0418">Kinase</keyword>
<dbReference type="GO" id="GO:0004674">
    <property type="term" value="F:protein serine/threonine kinase activity"/>
    <property type="evidence" value="ECO:0007669"/>
    <property type="project" value="UniProtKB-EC"/>
</dbReference>
<keyword evidence="7" id="KW-1185">Reference proteome</keyword>
<evidence type="ECO:0000256" key="3">
    <source>
        <dbReference type="ARBA" id="ARBA00048679"/>
    </source>
</evidence>
<comment type="catalytic activity">
    <reaction evidence="3">
        <text>L-seryl-[protein] + ATP = O-phospho-L-seryl-[protein] + ADP + H(+)</text>
        <dbReference type="Rhea" id="RHEA:17989"/>
        <dbReference type="Rhea" id="RHEA-COMP:9863"/>
        <dbReference type="Rhea" id="RHEA-COMP:11604"/>
        <dbReference type="ChEBI" id="CHEBI:15378"/>
        <dbReference type="ChEBI" id="CHEBI:29999"/>
        <dbReference type="ChEBI" id="CHEBI:30616"/>
        <dbReference type="ChEBI" id="CHEBI:83421"/>
        <dbReference type="ChEBI" id="CHEBI:456216"/>
        <dbReference type="EC" id="2.7.11.1"/>
    </reaction>
</comment>
<evidence type="ECO:0000256" key="1">
    <source>
        <dbReference type="ARBA" id="ARBA00012513"/>
    </source>
</evidence>
<dbReference type="EC" id="2.7.11.1" evidence="1"/>
<dbReference type="PANTHER" id="PTHR38248">
    <property type="entry name" value="FUNK1 6"/>
    <property type="match status" value="1"/>
</dbReference>
<comment type="caution">
    <text evidence="6">The sequence shown here is derived from an EMBL/GenBank/DDBJ whole genome shotgun (WGS) entry which is preliminary data.</text>
</comment>
<evidence type="ECO:0000256" key="4">
    <source>
        <dbReference type="SAM" id="MobiDB-lite"/>
    </source>
</evidence>
<proteinExistence type="predicted"/>
<accession>A0AA38RE35</accession>
<dbReference type="PROSITE" id="PS00109">
    <property type="entry name" value="PROTEIN_KINASE_TYR"/>
    <property type="match status" value="1"/>
</dbReference>
<dbReference type="Pfam" id="PF17667">
    <property type="entry name" value="Pkinase_fungal"/>
    <property type="match status" value="1"/>
</dbReference>
<name>A0AA38RE35_9PEZI</name>
<feature type="compositionally biased region" description="Low complexity" evidence="4">
    <location>
        <begin position="503"/>
        <end position="515"/>
    </location>
</feature>
<dbReference type="InterPro" id="IPR011009">
    <property type="entry name" value="Kinase-like_dom_sf"/>
</dbReference>
<dbReference type="EMBL" id="JANBVO010000148">
    <property type="protein sequence ID" value="KAJ9129689.1"/>
    <property type="molecule type" value="Genomic_DNA"/>
</dbReference>
<evidence type="ECO:0000259" key="5">
    <source>
        <dbReference type="Pfam" id="PF17667"/>
    </source>
</evidence>
<feature type="region of interest" description="Disordered" evidence="4">
    <location>
        <begin position="503"/>
        <end position="557"/>
    </location>
</feature>
<sequence>MVDQSQSEIIENNPIGKGLDAFRASFDAICRSGSISSAPDALDQLVEEDIQNLALDLLSALRNLPAVRLLRSRTNHNTLRNDLLKLNSAISSDNFDFDRVKPLLNAVLSDKPDSQIWKEVYNAVVESTPPPRAVASSLQQTPWLRNTSSFANSSEHRKYVDDVLKEELGPMYVGLRGFHETYFGEVADLETASEAFFKHCIEGSNPLFDGGWRGWPKKANQDDVLSWFAGFCEELAAFVEDYKSIPIRQRRPLAQPNEPIDGSTAKRKMDVGFVNDPKARKDSRCHWSQIMVPGELKSNPSADKASEAWLDLGRYAREVLAAQDTRRFVLGFTLCGSLMRVWEFDRLGGIASDQFDINEEGLQFVSTILGFLWMNEVQLGFDPTIITSGGERFIEIEQDGRKERLILDKLMKRAPCIAGRATTCWKAHPEGDAQTPLVIKDSWQYTEREEEGELLRETTDRGVVNVARYYYHRAVQVRGSDDDIRDNVRGALDITTAENYRAGRSAMSRGSSAAGTPQKGRSSAGLKRPSSQTGAFLPPSKRSCSASPEKAASSSLPNRVHRRIVLRDYGKPIYKASSRTALLSALKDCIEGHESLHKAGYLHRDISVNNLMINEDDDNPSWPAFLIDLDLGIKEARAGASGAKGKTGTRAFMAIGALLGEHHSFMHDLESFFWVLFWICIHYGGPGKDIGPTEFESWNYESDDKLADLKKGQVSDEEDFIKRAEKNFTPYYQPLIRWVNRLRRKVFPNGERWKKPEPELYASMKEILREAQEDSVVLSDV</sequence>
<dbReference type="AlphaFoldDB" id="A0AA38RE35"/>
<gene>
    <name evidence="6" type="ORF">NKR23_g12483</name>
</gene>